<organism evidence="1">
    <name type="scientific">Pithovirus LCPAC201</name>
    <dbReference type="NCBI Taxonomy" id="2506591"/>
    <lineage>
        <taxon>Viruses</taxon>
        <taxon>Pithoviruses</taxon>
    </lineage>
</organism>
<sequence>MPQPANNRITSGDLLRIEVEVAAGGTFTIVPIGVGA</sequence>
<evidence type="ECO:0000313" key="1">
    <source>
        <dbReference type="EMBL" id="QBK90982.1"/>
    </source>
</evidence>
<gene>
    <name evidence="1" type="ORF">LCPAC201_02830</name>
</gene>
<proteinExistence type="predicted"/>
<reference evidence="1" key="1">
    <citation type="journal article" date="2019" name="MBio">
        <title>Virus Genomes from Deep Sea Sediments Expand the Ocean Megavirome and Support Independent Origins of Viral Gigantism.</title>
        <authorList>
            <person name="Backstrom D."/>
            <person name="Yutin N."/>
            <person name="Jorgensen S.L."/>
            <person name="Dharamshi J."/>
            <person name="Homa F."/>
            <person name="Zaremba-Niedwiedzka K."/>
            <person name="Spang A."/>
            <person name="Wolf Y.I."/>
            <person name="Koonin E.V."/>
            <person name="Ettema T.J."/>
        </authorList>
    </citation>
    <scope>NUCLEOTIDE SEQUENCE</scope>
</reference>
<name>A0A481Z6G0_9VIRU</name>
<protein>
    <submittedName>
        <fullName evidence="1">Uncharacterized protein</fullName>
    </submittedName>
</protein>
<dbReference type="EMBL" id="MK500505">
    <property type="protein sequence ID" value="QBK90982.1"/>
    <property type="molecule type" value="Genomic_DNA"/>
</dbReference>
<accession>A0A481Z6G0</accession>